<keyword evidence="1" id="KW-0175">Coiled coil</keyword>
<evidence type="ECO:0008006" key="4">
    <source>
        <dbReference type="Google" id="ProtNLM"/>
    </source>
</evidence>
<dbReference type="Proteomes" id="UP001430953">
    <property type="component" value="Unassembled WGS sequence"/>
</dbReference>
<name>A0AAW2EWR6_9HYME</name>
<evidence type="ECO:0000256" key="1">
    <source>
        <dbReference type="SAM" id="Coils"/>
    </source>
</evidence>
<gene>
    <name evidence="2" type="ORF">PUN28_015661</name>
</gene>
<proteinExistence type="predicted"/>
<organism evidence="2 3">
    <name type="scientific">Cardiocondyla obscurior</name>
    <dbReference type="NCBI Taxonomy" id="286306"/>
    <lineage>
        <taxon>Eukaryota</taxon>
        <taxon>Metazoa</taxon>
        <taxon>Ecdysozoa</taxon>
        <taxon>Arthropoda</taxon>
        <taxon>Hexapoda</taxon>
        <taxon>Insecta</taxon>
        <taxon>Pterygota</taxon>
        <taxon>Neoptera</taxon>
        <taxon>Endopterygota</taxon>
        <taxon>Hymenoptera</taxon>
        <taxon>Apocrita</taxon>
        <taxon>Aculeata</taxon>
        <taxon>Formicoidea</taxon>
        <taxon>Formicidae</taxon>
        <taxon>Myrmicinae</taxon>
        <taxon>Cardiocondyla</taxon>
    </lineage>
</organism>
<reference evidence="2 3" key="1">
    <citation type="submission" date="2023-03" db="EMBL/GenBank/DDBJ databases">
        <title>High recombination rates correlate with genetic variation in Cardiocondyla obscurior ants.</title>
        <authorList>
            <person name="Errbii M."/>
        </authorList>
    </citation>
    <scope>NUCLEOTIDE SEQUENCE [LARGE SCALE GENOMIC DNA]</scope>
    <source>
        <strain evidence="2">Alpha-2009</strain>
        <tissue evidence="2">Whole body</tissue>
    </source>
</reference>
<dbReference type="GO" id="GO:0000077">
    <property type="term" value="P:DNA damage checkpoint signaling"/>
    <property type="evidence" value="ECO:0007669"/>
    <property type="project" value="InterPro"/>
</dbReference>
<dbReference type="PANTHER" id="PTHR28594">
    <property type="entry name" value="ATR-INTERACTING PROTEIN"/>
    <property type="match status" value="1"/>
</dbReference>
<feature type="coiled-coil region" evidence="1">
    <location>
        <begin position="142"/>
        <end position="233"/>
    </location>
</feature>
<protein>
    <recommendedName>
        <fullName evidence="4">ATR-interacting protein mus304</fullName>
    </recommendedName>
</protein>
<comment type="caution">
    <text evidence="2">The sequence shown here is derived from an EMBL/GenBank/DDBJ whole genome shotgun (WGS) entry which is preliminary data.</text>
</comment>
<dbReference type="GO" id="GO:0006281">
    <property type="term" value="P:DNA repair"/>
    <property type="evidence" value="ECO:0007669"/>
    <property type="project" value="TreeGrafter"/>
</dbReference>
<dbReference type="EMBL" id="JADYXP020000017">
    <property type="protein sequence ID" value="KAL0107275.1"/>
    <property type="molecule type" value="Genomic_DNA"/>
</dbReference>
<sequence>MFKRPDESIADDYCLPAKRTKFDIPNKIDYRKAQEEIPVNKNVQNDDPWGDDFNEKDIEEMDLIASQACVQDTNLLNNVCNEASHSKLSLTTEKSKSKLKTYVQSTNQNGQDITEINYSQFRNKLINNKEFNSTFQKDIFITQDKNAELRKLRTENTKLLNDLITKNGETAFLRQQLQQTQLQIENEKLEKMRLIQEQNNRHKSEINMVHKEKEQLKTQIELQNLEIGNLQEKYKLLESGNIKLEEPQMYINTFTDKYKHTAPLNRTSIRTSINSTFKIKEAFAQTNICKKNDFQLKTYYTYYPLARISELIFGSSLPEKSIVDVKVIEKTGRRNLPILQEEETCRIFENPELVKPVVTTVSGKRLTTEFVLLEITAIERRVNTEMESERCIPIINKLILSTRELMLNIITVLETILQAMRNDDIRDMNDLYFSTVYKNHQVCIKSECEPDAWHEGERGIEARRLLGILSHISIESSYLSNYIAGKSQLLTHNDECYNNYLKQMTRYNTWSKKGHEFEMLEIILECVTLIERVRRSHQFTGLINAIIKLLCNVQQKVGYCDKGLEYIYLIFKKLIFSRPLSLCYVSLANFIMVFSKCKIFILKLCANSQLATIKIWKGVLHFTPDACVLQIFMAQVEHFYSDFLTTVNMTHALLSSVWHVLQRNNLVRNEKSDSCNCCMKLLRFIINMLNRCSEIKLDIIDNTTRQDSFNANKKCYVLKIINFKESNQSKYNKQNIEKHLAEYSEKLDRNFWLDIKKLHYKVLRQGIRFLCHLTICDPDFVVRSSDVEDSFHLFIRNVVSFDDLILHENEREALDRIKNTFVVDKGIQSIKTETHYEKIDQLYMTNFEKKATPTTERNNRTRSVENYSRTYSAIKTLYNSKLEYRNN</sequence>
<keyword evidence="3" id="KW-1185">Reference proteome</keyword>
<dbReference type="AlphaFoldDB" id="A0AAW2EWR6"/>
<accession>A0AAW2EWR6</accession>
<dbReference type="PANTHER" id="PTHR28594:SF1">
    <property type="entry name" value="ATR-INTERACTING PROTEIN"/>
    <property type="match status" value="1"/>
</dbReference>
<evidence type="ECO:0000313" key="2">
    <source>
        <dbReference type="EMBL" id="KAL0107275.1"/>
    </source>
</evidence>
<evidence type="ECO:0000313" key="3">
    <source>
        <dbReference type="Proteomes" id="UP001430953"/>
    </source>
</evidence>
<dbReference type="InterPro" id="IPR033349">
    <property type="entry name" value="ATRIP"/>
</dbReference>